<dbReference type="Pfam" id="PF02627">
    <property type="entry name" value="CMD"/>
    <property type="match status" value="1"/>
</dbReference>
<dbReference type="InterPro" id="IPR029032">
    <property type="entry name" value="AhpD-like"/>
</dbReference>
<dbReference type="SUPFAM" id="SSF69118">
    <property type="entry name" value="AhpD-like"/>
    <property type="match status" value="2"/>
</dbReference>
<evidence type="ECO:0000313" key="2">
    <source>
        <dbReference type="EMBL" id="RUQ32783.1"/>
    </source>
</evidence>
<reference evidence="2 3" key="1">
    <citation type="submission" date="2018-12" db="EMBL/GenBank/DDBJ databases">
        <title>Bacillus chawlae sp. nov., Bacillus glennii sp. nov., and Bacillus saganii sp. nov. Isolated from the Vehicle Assembly Building at Kennedy Space Center where the Viking Spacecraft were Assembled.</title>
        <authorList>
            <person name="Seuylemezian A."/>
            <person name="Vaishampayan P."/>
        </authorList>
    </citation>
    <scope>NUCLEOTIDE SEQUENCE [LARGE SCALE GENOMIC DNA]</scope>
    <source>
        <strain evidence="2 3">L5</strain>
    </source>
</reference>
<gene>
    <name evidence="2" type="ORF">ELQ35_01470</name>
</gene>
<dbReference type="RefSeq" id="WP_126863074.1">
    <property type="nucleotide sequence ID" value="NZ_JAUSTX010000003.1"/>
</dbReference>
<organism evidence="2 3">
    <name type="scientific">Peribacillus cavernae</name>
    <dbReference type="NCBI Taxonomy" id="1674310"/>
    <lineage>
        <taxon>Bacteria</taxon>
        <taxon>Bacillati</taxon>
        <taxon>Bacillota</taxon>
        <taxon>Bacilli</taxon>
        <taxon>Bacillales</taxon>
        <taxon>Bacillaceae</taxon>
        <taxon>Peribacillus</taxon>
    </lineage>
</organism>
<name>A0A3S0VQP3_9BACI</name>
<dbReference type="OrthoDB" id="1683318at2"/>
<dbReference type="EMBL" id="RYZZ01000001">
    <property type="protein sequence ID" value="RUQ32783.1"/>
    <property type="molecule type" value="Genomic_DNA"/>
</dbReference>
<dbReference type="AlphaFoldDB" id="A0A3S0VQP3"/>
<protein>
    <submittedName>
        <fullName evidence="2">Carboxymuconolactone decarboxylase family protein</fullName>
    </submittedName>
</protein>
<dbReference type="InterPro" id="IPR003779">
    <property type="entry name" value="CMD-like"/>
</dbReference>
<accession>A0A3S0VQP3</accession>
<evidence type="ECO:0000313" key="3">
    <source>
        <dbReference type="Proteomes" id="UP000267430"/>
    </source>
</evidence>
<dbReference type="Proteomes" id="UP000267430">
    <property type="component" value="Unassembled WGS sequence"/>
</dbReference>
<dbReference type="Gene3D" id="1.20.1290.10">
    <property type="entry name" value="AhpD-like"/>
    <property type="match status" value="2"/>
</dbReference>
<dbReference type="GO" id="GO:0051920">
    <property type="term" value="F:peroxiredoxin activity"/>
    <property type="evidence" value="ECO:0007669"/>
    <property type="project" value="InterPro"/>
</dbReference>
<sequence>MGKGLSYFKEVYDVVPGWVQKMHDCNPNALDHYTSLRSEIMQEGALTRKEKDILLVGINAARLYERSMVYHTKGAIDGGATLPELVEYLIVPYLFNGAKALQTGVKSLEYALTLKGIEFQAESADGKTTEELLLYMIELLGGENSSFATNVLKLVRSGDEALLKEYVLSDSVVSKILKHILMAGIFITVLKGQQAEEWMEAARANGASEAQLADVGFICLLTAGIPAWFEASDSLIENKM</sequence>
<feature type="domain" description="Carboxymuconolactone decarboxylase-like" evidence="1">
    <location>
        <begin position="27"/>
        <end position="104"/>
    </location>
</feature>
<keyword evidence="3" id="KW-1185">Reference proteome</keyword>
<evidence type="ECO:0000259" key="1">
    <source>
        <dbReference type="Pfam" id="PF02627"/>
    </source>
</evidence>
<comment type="caution">
    <text evidence="2">The sequence shown here is derived from an EMBL/GenBank/DDBJ whole genome shotgun (WGS) entry which is preliminary data.</text>
</comment>
<proteinExistence type="predicted"/>